<dbReference type="RefSeq" id="WP_046357682.1">
    <property type="nucleotide sequence ID" value="NZ_AUXW01000176.1"/>
</dbReference>
<reference evidence="10 11" key="1">
    <citation type="journal article" date="2015" name="BMC Genomics">
        <title>Genome mining reveals unlocked bioactive potential of marine Gram-negative bacteria.</title>
        <authorList>
            <person name="Machado H."/>
            <person name="Sonnenschein E.C."/>
            <person name="Melchiorsen J."/>
            <person name="Gram L."/>
        </authorList>
    </citation>
    <scope>NUCLEOTIDE SEQUENCE [LARGE SCALE GENOMIC DNA]</scope>
    <source>
        <strain evidence="10 11">S4054</strain>
    </source>
</reference>
<evidence type="ECO:0000256" key="5">
    <source>
        <dbReference type="ARBA" id="ARBA00023136"/>
    </source>
</evidence>
<evidence type="ECO:0000256" key="2">
    <source>
        <dbReference type="ARBA" id="ARBA00022475"/>
    </source>
</evidence>
<evidence type="ECO:0000256" key="4">
    <source>
        <dbReference type="ARBA" id="ARBA00022989"/>
    </source>
</evidence>
<evidence type="ECO:0000256" key="3">
    <source>
        <dbReference type="ARBA" id="ARBA00022692"/>
    </source>
</evidence>
<keyword evidence="3 7" id="KW-0812">Transmembrane</keyword>
<feature type="domain" description="MacB-like periplasmic core" evidence="9">
    <location>
        <begin position="77"/>
        <end position="248"/>
    </location>
</feature>
<comment type="subcellular location">
    <subcellularLocation>
        <location evidence="1">Cell membrane</location>
        <topology evidence="1">Multi-pass membrane protein</topology>
    </subcellularLocation>
</comment>
<feature type="transmembrane region" description="Helical" evidence="7">
    <location>
        <begin position="343"/>
        <end position="364"/>
    </location>
</feature>
<protein>
    <recommendedName>
        <fullName evidence="12">ABC transporter permease</fullName>
    </recommendedName>
</protein>
<organism evidence="10 11">
    <name type="scientific">Pseudoalteromonas luteoviolacea S4054</name>
    <dbReference type="NCBI Taxonomy" id="1129367"/>
    <lineage>
        <taxon>Bacteria</taxon>
        <taxon>Pseudomonadati</taxon>
        <taxon>Pseudomonadota</taxon>
        <taxon>Gammaproteobacteria</taxon>
        <taxon>Alteromonadales</taxon>
        <taxon>Pseudoalteromonadaceae</taxon>
        <taxon>Pseudoalteromonas</taxon>
    </lineage>
</organism>
<accession>A0A0F6A6P0</accession>
<dbReference type="GO" id="GO:0005886">
    <property type="term" value="C:plasma membrane"/>
    <property type="evidence" value="ECO:0007669"/>
    <property type="project" value="UniProtKB-SubCell"/>
</dbReference>
<feature type="domain" description="ABC3 transporter permease C-terminal" evidence="8">
    <location>
        <begin position="296"/>
        <end position="395"/>
    </location>
</feature>
<evidence type="ECO:0000256" key="7">
    <source>
        <dbReference type="SAM" id="Phobius"/>
    </source>
</evidence>
<comment type="caution">
    <text evidence="10">The sequence shown here is derived from an EMBL/GenBank/DDBJ whole genome shotgun (WGS) entry which is preliminary data.</text>
</comment>
<feature type="domain" description="ABC3 transporter permease C-terminal" evidence="8">
    <location>
        <begin position="697"/>
        <end position="808"/>
    </location>
</feature>
<feature type="transmembrane region" description="Helical" evidence="7">
    <location>
        <begin position="21"/>
        <end position="46"/>
    </location>
</feature>
<feature type="transmembrane region" description="Helical" evidence="7">
    <location>
        <begin position="749"/>
        <end position="768"/>
    </location>
</feature>
<dbReference type="InterPro" id="IPR050250">
    <property type="entry name" value="Macrolide_Exporter_MacB"/>
</dbReference>
<feature type="domain" description="MacB-like periplasmic core" evidence="9">
    <location>
        <begin position="441"/>
        <end position="652"/>
    </location>
</feature>
<evidence type="ECO:0000256" key="6">
    <source>
        <dbReference type="ARBA" id="ARBA00038076"/>
    </source>
</evidence>
<name>A0A0F6A6P0_9GAMM</name>
<dbReference type="InterPro" id="IPR025857">
    <property type="entry name" value="MacB_PCD"/>
</dbReference>
<dbReference type="Pfam" id="PF02687">
    <property type="entry name" value="FtsX"/>
    <property type="match status" value="2"/>
</dbReference>
<dbReference type="PATRIC" id="fig|1129367.4.peg.4289"/>
<keyword evidence="4 7" id="KW-1133">Transmembrane helix</keyword>
<evidence type="ECO:0000313" key="11">
    <source>
        <dbReference type="Proteomes" id="UP000033434"/>
    </source>
</evidence>
<evidence type="ECO:0000259" key="8">
    <source>
        <dbReference type="Pfam" id="PF02687"/>
    </source>
</evidence>
<evidence type="ECO:0000313" key="10">
    <source>
        <dbReference type="EMBL" id="KKE81793.1"/>
    </source>
</evidence>
<evidence type="ECO:0000256" key="1">
    <source>
        <dbReference type="ARBA" id="ARBA00004651"/>
    </source>
</evidence>
<dbReference type="PANTHER" id="PTHR30572">
    <property type="entry name" value="MEMBRANE COMPONENT OF TRANSPORTER-RELATED"/>
    <property type="match status" value="1"/>
</dbReference>
<feature type="transmembrane region" description="Helical" evidence="7">
    <location>
        <begin position="288"/>
        <end position="312"/>
    </location>
</feature>
<dbReference type="AlphaFoldDB" id="A0A0F6A6P0"/>
<dbReference type="Pfam" id="PF12704">
    <property type="entry name" value="MacB_PCD"/>
    <property type="match status" value="2"/>
</dbReference>
<evidence type="ECO:0000259" key="9">
    <source>
        <dbReference type="Pfam" id="PF12704"/>
    </source>
</evidence>
<gene>
    <name evidence="10" type="ORF">N479_02200</name>
</gene>
<sequence>MSQFIRQYKHAWLSLRKKPNFILTVIITMGVTLGALLCALTLNYLLLVEPLPYPEQERLFTAEHKNIGPNRETKGVAFTYPGLVQLYKNNEVFEQSAMISYGQDVIISLSDQPLVNTTYVTPELHQLLASPMALGRIFDASEAINTYNPVAMLSYNTWQKDFNGDRNILDKKINLSGVSYRVVGVLAKEFVEPEFDRSRQESHVFLPWDYNLVSKANRQSFGNIHHNLYFIGKLKTGVSQHQARQVLTPIISKRWEEGVAGIDFYRGWSIEIPVRALRNVILGDSSSVALTLLAGIIGLVLIACANISNLFMSRIAEKQHKMAIKAAIGATKKHLFKETLAETALLMFLSILVALVIAQVGFYVMQQYLGAVLPRVKELGLSAVTFSSAIFVTVTFALFFAKLSTRMIDYRALNTSLQSSGKGSGLQVSKRTRQALVASQVALATVLVFVNFGLLRDAVKTINMPIGFTTEQISTLALNFSSTEYPTQDEAISIISEITEKLEALPQVESVAQGSSPLDGFNVRALTNLENNQRFTPYFKAVDQHYFNMIEQPLLKGEHFTLADRRDTANVMIVNQSFAKQLRPDGDVLGMHISPFNGEPFRVIGIVRDILIADDRVTSFGRSAEGVGVPRAYVPNSLGGGSFMLKLKPGQVVSRKQLGALLRQVDSRFSVFSFHAASDILTQSLFVEITTAVTTAILGSFVFLLAGIGLYGILSYGIQLRKFELGARMAIGARRKHIIYLIIRDNSKAVLFGFIGSAVLFALAYIGLSEYIQPFLSLEVLPMVLLSLVLISCVNLFACYWPLRQYINRPTIYTLRSNE</sequence>
<dbReference type="Proteomes" id="UP000033434">
    <property type="component" value="Unassembled WGS sequence"/>
</dbReference>
<dbReference type="EMBL" id="AUXW01000176">
    <property type="protein sequence ID" value="KKE81793.1"/>
    <property type="molecule type" value="Genomic_DNA"/>
</dbReference>
<feature type="transmembrane region" description="Helical" evidence="7">
    <location>
        <begin position="780"/>
        <end position="803"/>
    </location>
</feature>
<keyword evidence="5 7" id="KW-0472">Membrane</keyword>
<feature type="transmembrane region" description="Helical" evidence="7">
    <location>
        <begin position="379"/>
        <end position="401"/>
    </location>
</feature>
<dbReference type="GO" id="GO:0022857">
    <property type="term" value="F:transmembrane transporter activity"/>
    <property type="evidence" value="ECO:0007669"/>
    <property type="project" value="TreeGrafter"/>
</dbReference>
<dbReference type="InterPro" id="IPR003838">
    <property type="entry name" value="ABC3_permease_C"/>
</dbReference>
<comment type="similarity">
    <text evidence="6">Belongs to the ABC-4 integral membrane protein family.</text>
</comment>
<keyword evidence="2" id="KW-1003">Cell membrane</keyword>
<evidence type="ECO:0008006" key="12">
    <source>
        <dbReference type="Google" id="ProtNLM"/>
    </source>
</evidence>
<feature type="transmembrane region" description="Helical" evidence="7">
    <location>
        <begin position="692"/>
        <end position="714"/>
    </location>
</feature>
<feature type="transmembrane region" description="Helical" evidence="7">
    <location>
        <begin position="435"/>
        <end position="455"/>
    </location>
</feature>
<proteinExistence type="inferred from homology"/>
<dbReference type="PANTHER" id="PTHR30572:SF4">
    <property type="entry name" value="ABC TRANSPORTER PERMEASE YTRF"/>
    <property type="match status" value="1"/>
</dbReference>